<keyword evidence="11" id="KW-0233">DNA recombination</keyword>
<feature type="region of interest" description="Disordered" evidence="17">
    <location>
        <begin position="659"/>
        <end position="727"/>
    </location>
</feature>
<dbReference type="FunFam" id="3.30.710.10:FF:000116">
    <property type="entry name" value="SLX4 structure-specific endonuclease subunit"/>
    <property type="match status" value="1"/>
</dbReference>
<dbReference type="PROSITE" id="PS50097">
    <property type="entry name" value="BTB"/>
    <property type="match status" value="1"/>
</dbReference>
<dbReference type="PANTHER" id="PTHR21541:SF3">
    <property type="entry name" value="STRUCTURE-SPECIFIC ENDONUCLEASE SUBUNIT SLX4"/>
    <property type="match status" value="1"/>
</dbReference>
<comment type="caution">
    <text evidence="19">The sequence shown here is derived from an EMBL/GenBank/DDBJ whole genome shotgun (WGS) entry which is preliminary data.</text>
</comment>
<evidence type="ECO:0000256" key="12">
    <source>
        <dbReference type="ARBA" id="ARBA00023204"/>
    </source>
</evidence>
<evidence type="ECO:0000256" key="14">
    <source>
        <dbReference type="ARBA" id="ARBA00029496"/>
    </source>
</evidence>
<dbReference type="OrthoDB" id="5576441at2759"/>
<comment type="subunit">
    <text evidence="15">Forms a heterodimer with SLX1A/GIYD1. Interacts with ERCC4/XPF; catalytic subunit of the ERCC4-ERCC1 endonuclease. Interacts with MUS81; catalytic subunit of the MUS81-EME1 endonuclease. Interacts with MSH2; component of the MSH2-MSH3 mismatch repair complex. Interacts with TERF2-TERF2IP. Interacts with PLK1 and SLX4IP.</text>
</comment>
<name>A0A9Q1DXG0_CONCO</name>
<sequence length="727" mass="78881">MDDSDLDFTDLCSKLLKRVRKKEKGDSGDERRKDASQNLTQNTEPAPSQSKDSTKRRKAKQDAELATWKQLDCRSAGASQFNSSAGEGSTGQPCISVAVPQTSSSQAAVEPGAAGLSLGARQNGHVNLRAKDKVVSRMQQFRWVSPQKMTHVENDHPERIALDAEDRTAQSAAPQAVDLLQGPLGDEALALRLQEELDQEARCPGEPVDLEQGGLFFCQICQRDLSALSPLRRTQHINRCLDESEGSGPAAPAPPAVPECPICGKMFKSQKSRASHLKRCSTEMGVAPALLLQALQRQATDTASDSAANQPPPAGEREGDREALLAPPAADTLSLQWRAEAGKRRGQKKGRPHPRPLSSWSRSRARPSGVCRTGSRPSCSTPAPPPDSSPACLHPAGLEWHCPPVAEEKVAPPTQAVVFAPAEPPLPAPSTPGVGSQTLGDLMDLAEEGLTLTQWGYTPKPDCAPTLDPTEDIDPGVADLQLSGFLPERPHTASASSNTGALSRLTADLSTMVNNPQLSDVQLQVDSGEVFFAHSFMLYARCPLLVRMVHDSGFGVEEEGMPSAQRVLLGDVSPEAVRVLLQYLYCARCPLTPSLLPHLQDLALRLGLGELLQACQSYSGGAAVRQWAESREPERREEEQEEEEECGQHKFLELLRSMWEEEEAEEGGGGDGEEVEGGAEGRVREEELQEIYEFAATQRKTVIEEEEENAAMETEEEEEEERKNAAM</sequence>
<comment type="similarity">
    <text evidence="2">Belongs to the SLX4 family.</text>
</comment>
<feature type="region of interest" description="Disordered" evidence="17">
    <location>
        <begin position="341"/>
        <end position="389"/>
    </location>
</feature>
<accession>A0A9Q1DXG0</accession>
<evidence type="ECO:0000256" key="3">
    <source>
        <dbReference type="ARBA" id="ARBA00022499"/>
    </source>
</evidence>
<keyword evidence="6" id="KW-0677">Repeat</keyword>
<evidence type="ECO:0000256" key="15">
    <source>
        <dbReference type="ARBA" id="ARBA00064578"/>
    </source>
</evidence>
<evidence type="ECO:0000256" key="4">
    <source>
        <dbReference type="ARBA" id="ARBA00022553"/>
    </source>
</evidence>
<evidence type="ECO:0000259" key="18">
    <source>
        <dbReference type="PROSITE" id="PS50097"/>
    </source>
</evidence>
<dbReference type="AlphaFoldDB" id="A0A9Q1DXG0"/>
<feature type="compositionally biased region" description="Basic residues" evidence="17">
    <location>
        <begin position="344"/>
        <end position="354"/>
    </location>
</feature>
<evidence type="ECO:0000256" key="17">
    <source>
        <dbReference type="SAM" id="MobiDB-lite"/>
    </source>
</evidence>
<feature type="compositionally biased region" description="Basic and acidic residues" evidence="17">
    <location>
        <begin position="23"/>
        <end position="35"/>
    </location>
</feature>
<dbReference type="PANTHER" id="PTHR21541">
    <property type="entry name" value="BTB POZ DOMAIN CONTAINING 12"/>
    <property type="match status" value="1"/>
</dbReference>
<feature type="region of interest" description="Disordered" evidence="17">
    <location>
        <begin position="297"/>
        <end position="321"/>
    </location>
</feature>
<reference evidence="19" key="1">
    <citation type="journal article" date="2023" name="Science">
        <title>Genome structures resolve the early diversification of teleost fishes.</title>
        <authorList>
            <person name="Parey E."/>
            <person name="Louis A."/>
            <person name="Montfort J."/>
            <person name="Bouchez O."/>
            <person name="Roques C."/>
            <person name="Iampietro C."/>
            <person name="Lluch J."/>
            <person name="Castinel A."/>
            <person name="Donnadieu C."/>
            <person name="Desvignes T."/>
            <person name="Floi Bucao C."/>
            <person name="Jouanno E."/>
            <person name="Wen M."/>
            <person name="Mejri S."/>
            <person name="Dirks R."/>
            <person name="Jansen H."/>
            <person name="Henkel C."/>
            <person name="Chen W.J."/>
            <person name="Zahm M."/>
            <person name="Cabau C."/>
            <person name="Klopp C."/>
            <person name="Thompson A.W."/>
            <person name="Robinson-Rechavi M."/>
            <person name="Braasch I."/>
            <person name="Lecointre G."/>
            <person name="Bobe J."/>
            <person name="Postlethwait J.H."/>
            <person name="Berthelot C."/>
            <person name="Roest Crollius H."/>
            <person name="Guiguen Y."/>
        </authorList>
    </citation>
    <scope>NUCLEOTIDE SEQUENCE</scope>
    <source>
        <strain evidence="19">Concon-B</strain>
    </source>
</reference>
<dbReference type="Pfam" id="PF00651">
    <property type="entry name" value="BTB"/>
    <property type="match status" value="1"/>
</dbReference>
<evidence type="ECO:0000256" key="6">
    <source>
        <dbReference type="ARBA" id="ARBA00022737"/>
    </source>
</evidence>
<dbReference type="InterPro" id="IPR011333">
    <property type="entry name" value="SKP1/BTB/POZ_sf"/>
</dbReference>
<dbReference type="InterPro" id="IPR000210">
    <property type="entry name" value="BTB/POZ_dom"/>
</dbReference>
<comment type="subcellular location">
    <subcellularLocation>
        <location evidence="1">Nucleus</location>
    </subcellularLocation>
</comment>
<dbReference type="EMBL" id="JAFJMO010000002">
    <property type="protein sequence ID" value="KAJ8283535.1"/>
    <property type="molecule type" value="Genomic_DNA"/>
</dbReference>
<feature type="compositionally biased region" description="Polar residues" evidence="17">
    <location>
        <begin position="36"/>
        <end position="51"/>
    </location>
</feature>
<feature type="compositionally biased region" description="Acidic residues" evidence="17">
    <location>
        <begin position="660"/>
        <end position="677"/>
    </location>
</feature>
<keyword evidence="20" id="KW-1185">Reference proteome</keyword>
<evidence type="ECO:0000256" key="11">
    <source>
        <dbReference type="ARBA" id="ARBA00023172"/>
    </source>
</evidence>
<dbReference type="GO" id="GO:0006281">
    <property type="term" value="P:DNA repair"/>
    <property type="evidence" value="ECO:0007669"/>
    <property type="project" value="UniProtKB-KW"/>
</dbReference>
<keyword evidence="12" id="KW-0234">DNA repair</keyword>
<feature type="compositionally biased region" description="Polar residues" evidence="17">
    <location>
        <begin position="300"/>
        <end position="309"/>
    </location>
</feature>
<dbReference type="SMART" id="SM00225">
    <property type="entry name" value="BTB"/>
    <property type="match status" value="1"/>
</dbReference>
<evidence type="ECO:0000256" key="2">
    <source>
        <dbReference type="ARBA" id="ARBA00006661"/>
    </source>
</evidence>
<dbReference type="SUPFAM" id="SSF54695">
    <property type="entry name" value="POZ domain"/>
    <property type="match status" value="1"/>
</dbReference>
<proteinExistence type="inferred from homology"/>
<feature type="domain" description="BTB" evidence="18">
    <location>
        <begin position="519"/>
        <end position="593"/>
    </location>
</feature>
<keyword evidence="13" id="KW-0539">Nucleus</keyword>
<dbReference type="GO" id="GO:0000712">
    <property type="term" value="P:resolution of meiotic recombination intermediates"/>
    <property type="evidence" value="ECO:0007669"/>
    <property type="project" value="TreeGrafter"/>
</dbReference>
<evidence type="ECO:0000256" key="5">
    <source>
        <dbReference type="ARBA" id="ARBA00022723"/>
    </source>
</evidence>
<evidence type="ECO:0000256" key="16">
    <source>
        <dbReference type="ARBA" id="ARBA00076095"/>
    </source>
</evidence>
<feature type="compositionally biased region" description="Acidic residues" evidence="17">
    <location>
        <begin position="704"/>
        <end position="720"/>
    </location>
</feature>
<feature type="region of interest" description="Disordered" evidence="17">
    <location>
        <begin position="19"/>
        <end position="69"/>
    </location>
</feature>
<keyword evidence="5" id="KW-0479">Metal-binding</keyword>
<organism evidence="19 20">
    <name type="scientific">Conger conger</name>
    <name type="common">Conger eel</name>
    <name type="synonym">Muraena conger</name>
    <dbReference type="NCBI Taxonomy" id="82655"/>
    <lineage>
        <taxon>Eukaryota</taxon>
        <taxon>Metazoa</taxon>
        <taxon>Chordata</taxon>
        <taxon>Craniata</taxon>
        <taxon>Vertebrata</taxon>
        <taxon>Euteleostomi</taxon>
        <taxon>Actinopterygii</taxon>
        <taxon>Neopterygii</taxon>
        <taxon>Teleostei</taxon>
        <taxon>Anguilliformes</taxon>
        <taxon>Congridae</taxon>
        <taxon>Conger</taxon>
    </lineage>
</organism>
<protein>
    <recommendedName>
        <fullName evidence="14">Structure-specific endonuclease subunit SLX4</fullName>
    </recommendedName>
    <alternativeName>
        <fullName evidence="16">BTB/POZ domain-containing protein 12</fullName>
    </alternativeName>
</protein>
<evidence type="ECO:0000313" key="20">
    <source>
        <dbReference type="Proteomes" id="UP001152803"/>
    </source>
</evidence>
<evidence type="ECO:0000256" key="10">
    <source>
        <dbReference type="ARBA" id="ARBA00022843"/>
    </source>
</evidence>
<dbReference type="Proteomes" id="UP001152803">
    <property type="component" value="Unassembled WGS sequence"/>
</dbReference>
<keyword evidence="8" id="KW-0863">Zinc-finger</keyword>
<evidence type="ECO:0000256" key="8">
    <source>
        <dbReference type="ARBA" id="ARBA00022771"/>
    </source>
</evidence>
<keyword evidence="10" id="KW-0832">Ubl conjugation</keyword>
<keyword evidence="9" id="KW-0862">Zinc</keyword>
<evidence type="ECO:0000256" key="7">
    <source>
        <dbReference type="ARBA" id="ARBA00022763"/>
    </source>
</evidence>
<dbReference type="GO" id="GO:0032206">
    <property type="term" value="P:positive regulation of telomere maintenance"/>
    <property type="evidence" value="ECO:0007669"/>
    <property type="project" value="UniProtKB-ARBA"/>
</dbReference>
<gene>
    <name evidence="19" type="ORF">COCON_G00023850</name>
</gene>
<dbReference type="InterPro" id="IPR013087">
    <property type="entry name" value="Znf_C2H2_type"/>
</dbReference>
<dbReference type="GO" id="GO:0008270">
    <property type="term" value="F:zinc ion binding"/>
    <property type="evidence" value="ECO:0007669"/>
    <property type="project" value="UniProtKB-KW"/>
</dbReference>
<keyword evidence="7" id="KW-0227">DNA damage</keyword>
<evidence type="ECO:0000313" key="19">
    <source>
        <dbReference type="EMBL" id="KAJ8283535.1"/>
    </source>
</evidence>
<keyword evidence="4" id="KW-0597">Phosphoprotein</keyword>
<evidence type="ECO:0000256" key="1">
    <source>
        <dbReference type="ARBA" id="ARBA00004123"/>
    </source>
</evidence>
<dbReference type="Pfam" id="PF12874">
    <property type="entry name" value="zf-met"/>
    <property type="match status" value="1"/>
</dbReference>
<dbReference type="Gene3D" id="3.30.710.10">
    <property type="entry name" value="Potassium Channel Kv1.1, Chain A"/>
    <property type="match status" value="1"/>
</dbReference>
<dbReference type="GO" id="GO:0033557">
    <property type="term" value="C:Slx1-Slx4 complex"/>
    <property type="evidence" value="ECO:0007669"/>
    <property type="project" value="TreeGrafter"/>
</dbReference>
<keyword evidence="3" id="KW-1017">Isopeptide bond</keyword>
<evidence type="ECO:0000256" key="9">
    <source>
        <dbReference type="ARBA" id="ARBA00022833"/>
    </source>
</evidence>
<evidence type="ECO:0000256" key="13">
    <source>
        <dbReference type="ARBA" id="ARBA00023242"/>
    </source>
</evidence>
<dbReference type="GO" id="GO:0090656">
    <property type="term" value="P:t-circle formation"/>
    <property type="evidence" value="ECO:0007669"/>
    <property type="project" value="UniProtKB-ARBA"/>
</dbReference>